<dbReference type="EC" id="2.7.13.3" evidence="2"/>
<dbReference type="NCBIfam" id="TIGR00229">
    <property type="entry name" value="sensory_box"/>
    <property type="match status" value="1"/>
</dbReference>
<keyword evidence="3" id="KW-0597">Phosphoprotein</keyword>
<dbReference type="Gene3D" id="1.10.287.130">
    <property type="match status" value="1"/>
</dbReference>
<dbReference type="PANTHER" id="PTHR43711:SF26">
    <property type="entry name" value="SENSOR HISTIDINE KINASE RCSC"/>
    <property type="match status" value="1"/>
</dbReference>
<feature type="domain" description="Histidine kinase" evidence="8">
    <location>
        <begin position="324"/>
        <end position="539"/>
    </location>
</feature>
<evidence type="ECO:0000313" key="10">
    <source>
        <dbReference type="EMBL" id="GAA3944512.1"/>
    </source>
</evidence>
<dbReference type="InterPro" id="IPR036097">
    <property type="entry name" value="HisK_dim/P_sf"/>
</dbReference>
<sequence length="543" mass="60462">MPAYCFAMLPSFSSGALTALLYTQAKEFFGIYDPALGWFTQVNPAGVRLLGYPSEEVFLADPDHSLRSPPWTGAQWDALCEQARRDGHRAVEAEIRRHTGEALSAYLELTYFRDGERPFFLIHITEQSRLQQAERELAHSVRRFEAVFTNATIGIIVCNQAGDIVSANGLAGQQFGYPPAELLGQRIEVLVPNAAGRHHQQLRESFNAHPQVRGMGQHRVLRGLRQDGTDFPVEVSLSYFHLDEELYVVAYVLDVTAKHDAAQELVAQHQRVARLNADLEQKVADRTHALMITLEQLEKRGQELAQALAAEQELGEMKSRFVSMASHEFRTPLTGVLTSAELIADYAQGPQKEKQLRHVARIRSSVKHLNDILEEFLSVGRIEEGRVEATPATLEMEKLLGETVADVQGLLKTGQRIECEGECAGLIRLDASLLRKILVNLLSNAIKYSGENTVVHVHAACQDRQLTLRVEDQGVGISQEDQQHLFERFFRARNVSTVPGTGLGLYIIAKYLELMGGTIALHSELNLGTTVTITIPYENHSAD</sequence>
<evidence type="ECO:0000259" key="9">
    <source>
        <dbReference type="PROSITE" id="PS50112"/>
    </source>
</evidence>
<keyword evidence="11" id="KW-1185">Reference proteome</keyword>
<dbReference type="CDD" id="cd00075">
    <property type="entry name" value="HATPase"/>
    <property type="match status" value="1"/>
</dbReference>
<evidence type="ECO:0000256" key="3">
    <source>
        <dbReference type="ARBA" id="ARBA00022553"/>
    </source>
</evidence>
<dbReference type="SUPFAM" id="SSF47384">
    <property type="entry name" value="Homodimeric domain of signal transducing histidine kinase"/>
    <property type="match status" value="1"/>
</dbReference>
<dbReference type="Pfam" id="PF13426">
    <property type="entry name" value="PAS_9"/>
    <property type="match status" value="1"/>
</dbReference>
<comment type="catalytic activity">
    <reaction evidence="1">
        <text>ATP + protein L-histidine = ADP + protein N-phospho-L-histidine.</text>
        <dbReference type="EC" id="2.7.13.3"/>
    </reaction>
</comment>
<dbReference type="InterPro" id="IPR005467">
    <property type="entry name" value="His_kinase_dom"/>
</dbReference>
<dbReference type="Proteomes" id="UP001499909">
    <property type="component" value="Unassembled WGS sequence"/>
</dbReference>
<dbReference type="PRINTS" id="PR00344">
    <property type="entry name" value="BCTRLSENSOR"/>
</dbReference>
<dbReference type="SMART" id="SM00388">
    <property type="entry name" value="HisKA"/>
    <property type="match status" value="1"/>
</dbReference>
<dbReference type="InterPro" id="IPR035965">
    <property type="entry name" value="PAS-like_dom_sf"/>
</dbReference>
<dbReference type="PANTHER" id="PTHR43711">
    <property type="entry name" value="TWO-COMPONENT HISTIDINE KINASE"/>
    <property type="match status" value="1"/>
</dbReference>
<evidence type="ECO:0000256" key="7">
    <source>
        <dbReference type="SAM" id="Coils"/>
    </source>
</evidence>
<evidence type="ECO:0000256" key="6">
    <source>
        <dbReference type="ARBA" id="ARBA00023012"/>
    </source>
</evidence>
<dbReference type="InterPro" id="IPR003661">
    <property type="entry name" value="HisK_dim/P_dom"/>
</dbReference>
<organism evidence="10 11">
    <name type="scientific">Hymenobacter algoricola</name>
    <dbReference type="NCBI Taxonomy" id="486267"/>
    <lineage>
        <taxon>Bacteria</taxon>
        <taxon>Pseudomonadati</taxon>
        <taxon>Bacteroidota</taxon>
        <taxon>Cytophagia</taxon>
        <taxon>Cytophagales</taxon>
        <taxon>Hymenobacteraceae</taxon>
        <taxon>Hymenobacter</taxon>
    </lineage>
</organism>
<dbReference type="Gene3D" id="3.30.450.20">
    <property type="entry name" value="PAS domain"/>
    <property type="match status" value="2"/>
</dbReference>
<dbReference type="PROSITE" id="PS50109">
    <property type="entry name" value="HIS_KIN"/>
    <property type="match status" value="1"/>
</dbReference>
<name>A0ABP7NFW9_9BACT</name>
<evidence type="ECO:0000256" key="5">
    <source>
        <dbReference type="ARBA" id="ARBA00022777"/>
    </source>
</evidence>
<dbReference type="Gene3D" id="3.30.565.10">
    <property type="entry name" value="Histidine kinase-like ATPase, C-terminal domain"/>
    <property type="match status" value="1"/>
</dbReference>
<dbReference type="InterPro" id="IPR036890">
    <property type="entry name" value="HATPase_C_sf"/>
</dbReference>
<gene>
    <name evidence="10" type="ORF">GCM10022406_28560</name>
</gene>
<evidence type="ECO:0000256" key="2">
    <source>
        <dbReference type="ARBA" id="ARBA00012438"/>
    </source>
</evidence>
<dbReference type="SMART" id="SM00091">
    <property type="entry name" value="PAS"/>
    <property type="match status" value="2"/>
</dbReference>
<dbReference type="SUPFAM" id="SSF55874">
    <property type="entry name" value="ATPase domain of HSP90 chaperone/DNA topoisomerase II/histidine kinase"/>
    <property type="match status" value="1"/>
</dbReference>
<reference evidence="11" key="1">
    <citation type="journal article" date="2019" name="Int. J. Syst. Evol. Microbiol.">
        <title>The Global Catalogue of Microorganisms (GCM) 10K type strain sequencing project: providing services to taxonomists for standard genome sequencing and annotation.</title>
        <authorList>
            <consortium name="The Broad Institute Genomics Platform"/>
            <consortium name="The Broad Institute Genome Sequencing Center for Infectious Disease"/>
            <person name="Wu L."/>
            <person name="Ma J."/>
        </authorList>
    </citation>
    <scope>NUCLEOTIDE SEQUENCE [LARGE SCALE GENOMIC DNA]</scope>
    <source>
        <strain evidence="11">JCM 17214</strain>
    </source>
</reference>
<evidence type="ECO:0000313" key="11">
    <source>
        <dbReference type="Proteomes" id="UP001499909"/>
    </source>
</evidence>
<proteinExistence type="predicted"/>
<feature type="domain" description="PAS" evidence="9">
    <location>
        <begin position="140"/>
        <end position="209"/>
    </location>
</feature>
<dbReference type="EMBL" id="BAABDH010000089">
    <property type="protein sequence ID" value="GAA3944512.1"/>
    <property type="molecule type" value="Genomic_DNA"/>
</dbReference>
<evidence type="ECO:0000259" key="8">
    <source>
        <dbReference type="PROSITE" id="PS50109"/>
    </source>
</evidence>
<dbReference type="CDD" id="cd00130">
    <property type="entry name" value="PAS"/>
    <property type="match status" value="1"/>
</dbReference>
<dbReference type="InterPro" id="IPR003594">
    <property type="entry name" value="HATPase_dom"/>
</dbReference>
<comment type="caution">
    <text evidence="10">The sequence shown here is derived from an EMBL/GenBank/DDBJ whole genome shotgun (WGS) entry which is preliminary data.</text>
</comment>
<keyword evidence="7" id="KW-0175">Coiled coil</keyword>
<accession>A0ABP7NFW9</accession>
<dbReference type="Pfam" id="PF00512">
    <property type="entry name" value="HisKA"/>
    <property type="match status" value="1"/>
</dbReference>
<keyword evidence="4" id="KW-0808">Transferase</keyword>
<feature type="coiled-coil region" evidence="7">
    <location>
        <begin position="262"/>
        <end position="314"/>
    </location>
</feature>
<dbReference type="CDD" id="cd00082">
    <property type="entry name" value="HisKA"/>
    <property type="match status" value="1"/>
</dbReference>
<keyword evidence="6" id="KW-0902">Two-component regulatory system</keyword>
<dbReference type="PROSITE" id="PS50112">
    <property type="entry name" value="PAS"/>
    <property type="match status" value="1"/>
</dbReference>
<dbReference type="SMART" id="SM00387">
    <property type="entry name" value="HATPase_c"/>
    <property type="match status" value="1"/>
</dbReference>
<dbReference type="SUPFAM" id="SSF55785">
    <property type="entry name" value="PYP-like sensor domain (PAS domain)"/>
    <property type="match status" value="2"/>
</dbReference>
<keyword evidence="5" id="KW-0418">Kinase</keyword>
<dbReference type="Pfam" id="PF02518">
    <property type="entry name" value="HATPase_c"/>
    <property type="match status" value="1"/>
</dbReference>
<evidence type="ECO:0000256" key="1">
    <source>
        <dbReference type="ARBA" id="ARBA00000085"/>
    </source>
</evidence>
<dbReference type="InterPro" id="IPR050736">
    <property type="entry name" value="Sensor_HK_Regulatory"/>
</dbReference>
<protein>
    <recommendedName>
        <fullName evidence="2">histidine kinase</fullName>
        <ecNumber evidence="2">2.7.13.3</ecNumber>
    </recommendedName>
</protein>
<dbReference type="InterPro" id="IPR004358">
    <property type="entry name" value="Sig_transdc_His_kin-like_C"/>
</dbReference>
<dbReference type="InterPro" id="IPR000014">
    <property type="entry name" value="PAS"/>
</dbReference>
<evidence type="ECO:0000256" key="4">
    <source>
        <dbReference type="ARBA" id="ARBA00022679"/>
    </source>
</evidence>